<keyword evidence="1" id="KW-0732">Signal</keyword>
<gene>
    <name evidence="3" type="ORF">QNI16_20525</name>
</gene>
<feature type="domain" description="Serine aminopeptidase S33" evidence="2">
    <location>
        <begin position="65"/>
        <end position="173"/>
    </location>
</feature>
<dbReference type="InterPro" id="IPR029058">
    <property type="entry name" value="AB_hydrolase_fold"/>
</dbReference>
<dbReference type="PANTHER" id="PTHR12277">
    <property type="entry name" value="ALPHA/BETA HYDROLASE DOMAIN-CONTAINING PROTEIN"/>
    <property type="match status" value="1"/>
</dbReference>
<dbReference type="EMBL" id="JASJOS010000009">
    <property type="protein sequence ID" value="MDJ1482899.1"/>
    <property type="molecule type" value="Genomic_DNA"/>
</dbReference>
<dbReference type="AlphaFoldDB" id="A0AAE3UAL8"/>
<evidence type="ECO:0000259" key="2">
    <source>
        <dbReference type="Pfam" id="PF12146"/>
    </source>
</evidence>
<keyword evidence="3" id="KW-0378">Hydrolase</keyword>
<reference evidence="3" key="1">
    <citation type="submission" date="2023-05" db="EMBL/GenBank/DDBJ databases">
        <authorList>
            <person name="Zhang X."/>
        </authorList>
    </citation>
    <scope>NUCLEOTIDE SEQUENCE</scope>
    <source>
        <strain evidence="3">YF14B1</strain>
    </source>
</reference>
<dbReference type="InterPro" id="IPR022742">
    <property type="entry name" value="Hydrolase_4"/>
</dbReference>
<dbReference type="GO" id="GO:0016787">
    <property type="term" value="F:hydrolase activity"/>
    <property type="evidence" value="ECO:0007669"/>
    <property type="project" value="UniProtKB-KW"/>
</dbReference>
<name>A0AAE3UAL8_9BACT</name>
<sequence length="268" mass="30146">MKKTLLFQFFFLFVFSITICQAQFDDKFYFPSKEWKPIADLKYEEVFLDTDTVKLNGIFIKPQKKAKATILLFHGAGGNVSSYTYIAKPLVDKGFQVFMIDFRGYGKSTGKPTHVNILKDGQLVLDYLIKRNDIKGTKLILLGVSIGSQVATRLAKDNKSSVSALVLDSPLSSFTDIAAFYAPKEQQDVIKQYLVSPYSAKEDITSVEVPKLIIHSKEDKEVPFEQGQVVFNAAKHPKTFWETTGKHIDAAKVAGPEYAERIEKLLSK</sequence>
<evidence type="ECO:0000313" key="3">
    <source>
        <dbReference type="EMBL" id="MDJ1482899.1"/>
    </source>
</evidence>
<dbReference type="RefSeq" id="WP_313982303.1">
    <property type="nucleotide sequence ID" value="NZ_JASJOS010000009.1"/>
</dbReference>
<proteinExistence type="predicted"/>
<feature type="signal peptide" evidence="1">
    <location>
        <begin position="1"/>
        <end position="22"/>
    </location>
</feature>
<accession>A0AAE3UAL8</accession>
<dbReference type="SUPFAM" id="SSF53474">
    <property type="entry name" value="alpha/beta-Hydrolases"/>
    <property type="match status" value="1"/>
</dbReference>
<evidence type="ECO:0000313" key="4">
    <source>
        <dbReference type="Proteomes" id="UP001241110"/>
    </source>
</evidence>
<protein>
    <submittedName>
        <fullName evidence="3">Alpha/beta fold hydrolase</fullName>
    </submittedName>
</protein>
<dbReference type="Gene3D" id="3.40.50.1820">
    <property type="entry name" value="alpha/beta hydrolase"/>
    <property type="match status" value="1"/>
</dbReference>
<dbReference type="Proteomes" id="UP001241110">
    <property type="component" value="Unassembled WGS sequence"/>
</dbReference>
<comment type="caution">
    <text evidence="3">The sequence shown here is derived from an EMBL/GenBank/DDBJ whole genome shotgun (WGS) entry which is preliminary data.</text>
</comment>
<evidence type="ECO:0000256" key="1">
    <source>
        <dbReference type="SAM" id="SignalP"/>
    </source>
</evidence>
<organism evidence="3 4">
    <name type="scientific">Xanthocytophaga flava</name>
    <dbReference type="NCBI Taxonomy" id="3048013"/>
    <lineage>
        <taxon>Bacteria</taxon>
        <taxon>Pseudomonadati</taxon>
        <taxon>Bacteroidota</taxon>
        <taxon>Cytophagia</taxon>
        <taxon>Cytophagales</taxon>
        <taxon>Rhodocytophagaceae</taxon>
        <taxon>Xanthocytophaga</taxon>
    </lineage>
</organism>
<feature type="chain" id="PRO_5041957191" evidence="1">
    <location>
        <begin position="23"/>
        <end position="268"/>
    </location>
</feature>
<dbReference type="PANTHER" id="PTHR12277:SF81">
    <property type="entry name" value="PROTEIN ABHD13"/>
    <property type="match status" value="1"/>
</dbReference>
<dbReference type="Pfam" id="PF12146">
    <property type="entry name" value="Hydrolase_4"/>
    <property type="match status" value="1"/>
</dbReference>